<proteinExistence type="predicted"/>
<name>A0A699GRF3_TANCI</name>
<comment type="caution">
    <text evidence="3">The sequence shown here is derived from an EMBL/GenBank/DDBJ whole genome shotgun (WGS) entry which is preliminary data.</text>
</comment>
<sequence>MEMEPNIENMTVIEYLEYEAAKERRLWDNDITVKDVERVKQFFTPNVPDVIDNIQPLISKTIHTTPPDEDYATLATKSILDDLLEEFKDEILNVIMVDEGEKCSPTMDLEELERLLAKDPQSHYRRFRPPSGLKGLLHTLNAIVIHTKVDAHRVVLGSFFAIGRHFKFILVKCHAKDDDGIFVIMDEVIESGATLPKTQVMEGVTTVMPTSIEDKAQRRLEVKARSTLMIDIFNEHQLKSNSIKDAKQLLEVIKKRFDLLGKKFSQEDVNLKLLRSLSPEWNTHVVVWRNNADLETMSMDDLYNNLKVYEPKDLEQIHPDDMEEIDLRWQMAMLTIKARRECRAPRNQDTKHKEITKRNVPIKTPTSIALVSCDGLGGYDWSDQAKEGPNYALMTFTSLSFDSKGNPQKDLHDKGVTNSRCSSKNSVLFNDTECIVLSPKFKIIDETYLLLRVPRKNNMYSVHLKSIVPKGGLTCLFAKATSDESKLWHIRLGYLNFKTMNKLVKENLVRGKFDDKADKGFFVRYSLNSKDFRVFNSRTRIAEEKLHIRFSENTPNVVGSGPDWLFDIGALTRTMNYEPIVASTQSNGFEDPKSSQDDGFKPSSDDRKKVDEDPRKENEYNKLPFDPNVPALEDASIFNFSNDDEDDDIVADMNNMDTTIQVSHVLSTRIYKDHPLDQVIEYLHSATQTRNMSKNLRNIGLQVKQKNDGIFISLDKYGAKILKKFRFTEVKNASTPMETQKPGLKDENGKEVDVYMYRSMIDSLMYLTSLRPDNMFVVCACARYQVNLKVSHLYAMKRIFRVAQIHAWVDGKEIIITALSIRRDLRLEDEEGVDCFPNSTIFKNLELMGRRKINNIDVDKDITLVNDQDDAEMSDVNDLHVEEVSAAGEVNVASIAITVSAADKGKGIMVEEPVKHKKKDQIRLDEEAALKLQAELQTEFDEKQRLAREITKKELESNIALIETWDDV</sequence>
<dbReference type="InterPro" id="IPR025724">
    <property type="entry name" value="GAG-pre-integrase_dom"/>
</dbReference>
<protein>
    <submittedName>
        <fullName evidence="3">Putative ribonuclease H-like domain-containing protein</fullName>
    </submittedName>
</protein>
<dbReference type="AlphaFoldDB" id="A0A699GRF3"/>
<dbReference type="PANTHER" id="PTHR11439:SF495">
    <property type="entry name" value="REVERSE TRANSCRIPTASE, RNA-DEPENDENT DNA POLYMERASE-RELATED"/>
    <property type="match status" value="1"/>
</dbReference>
<evidence type="ECO:0000256" key="1">
    <source>
        <dbReference type="SAM" id="MobiDB-lite"/>
    </source>
</evidence>
<dbReference type="EMBL" id="BKCJ010015896">
    <property type="protein sequence ID" value="GEV15093.1"/>
    <property type="molecule type" value="Genomic_DNA"/>
</dbReference>
<organism evidence="3">
    <name type="scientific">Tanacetum cinerariifolium</name>
    <name type="common">Dalmatian daisy</name>
    <name type="synonym">Chrysanthemum cinerariifolium</name>
    <dbReference type="NCBI Taxonomy" id="118510"/>
    <lineage>
        <taxon>Eukaryota</taxon>
        <taxon>Viridiplantae</taxon>
        <taxon>Streptophyta</taxon>
        <taxon>Embryophyta</taxon>
        <taxon>Tracheophyta</taxon>
        <taxon>Spermatophyta</taxon>
        <taxon>Magnoliopsida</taxon>
        <taxon>eudicotyledons</taxon>
        <taxon>Gunneridae</taxon>
        <taxon>Pentapetalae</taxon>
        <taxon>asterids</taxon>
        <taxon>campanulids</taxon>
        <taxon>Asterales</taxon>
        <taxon>Asteraceae</taxon>
        <taxon>Asteroideae</taxon>
        <taxon>Anthemideae</taxon>
        <taxon>Anthemidinae</taxon>
        <taxon>Tanacetum</taxon>
    </lineage>
</organism>
<accession>A0A699GRF3</accession>
<evidence type="ECO:0000259" key="2">
    <source>
        <dbReference type="Pfam" id="PF13976"/>
    </source>
</evidence>
<dbReference type="PANTHER" id="PTHR11439">
    <property type="entry name" value="GAG-POL-RELATED RETROTRANSPOSON"/>
    <property type="match status" value="1"/>
</dbReference>
<feature type="region of interest" description="Disordered" evidence="1">
    <location>
        <begin position="584"/>
        <end position="626"/>
    </location>
</feature>
<reference evidence="3" key="1">
    <citation type="journal article" date="2019" name="Sci. Rep.">
        <title>Draft genome of Tanacetum cinerariifolium, the natural source of mosquito coil.</title>
        <authorList>
            <person name="Yamashiro T."/>
            <person name="Shiraishi A."/>
            <person name="Satake H."/>
            <person name="Nakayama K."/>
        </authorList>
    </citation>
    <scope>NUCLEOTIDE SEQUENCE</scope>
</reference>
<evidence type="ECO:0000313" key="3">
    <source>
        <dbReference type="EMBL" id="GEV15093.1"/>
    </source>
</evidence>
<dbReference type="Pfam" id="PF13976">
    <property type="entry name" value="gag_pre-integrs"/>
    <property type="match status" value="1"/>
</dbReference>
<gene>
    <name evidence="3" type="ORF">Tci_087070</name>
</gene>
<feature type="domain" description="GAG-pre-integrase" evidence="2">
    <location>
        <begin position="459"/>
        <end position="512"/>
    </location>
</feature>
<feature type="compositionally biased region" description="Basic and acidic residues" evidence="1">
    <location>
        <begin position="590"/>
        <end position="620"/>
    </location>
</feature>